<protein>
    <recommendedName>
        <fullName evidence="3">SMP domain-containing protein</fullName>
    </recommendedName>
</protein>
<reference evidence="4 5" key="1">
    <citation type="submission" date="2024-01" db="EMBL/GenBank/DDBJ databases">
        <title>Genome assemblies of Stephania.</title>
        <authorList>
            <person name="Yang L."/>
        </authorList>
    </citation>
    <scope>NUCLEOTIDE SEQUENCE [LARGE SCALE GENOMIC DNA]</scope>
    <source>
        <strain evidence="4">QJT</strain>
        <tissue evidence="4">Leaf</tissue>
    </source>
</reference>
<dbReference type="EMBL" id="JBBNAE010000003">
    <property type="protein sequence ID" value="KAK9137367.1"/>
    <property type="molecule type" value="Genomic_DNA"/>
</dbReference>
<feature type="domain" description="SMP" evidence="3">
    <location>
        <begin position="201"/>
        <end position="259"/>
    </location>
</feature>
<dbReference type="InterPro" id="IPR007011">
    <property type="entry name" value="LEA_SMP_dom"/>
</dbReference>
<gene>
    <name evidence="4" type="ORF">Sjap_007961</name>
</gene>
<dbReference type="Proteomes" id="UP001417504">
    <property type="component" value="Unassembled WGS sequence"/>
</dbReference>
<name>A0AAP0JNQ0_9MAGN</name>
<proteinExistence type="inferred from homology"/>
<dbReference type="PANTHER" id="PTHR31174:SF7">
    <property type="entry name" value="LATE EMBRYOGENESIS ABUNDANT PROTEIN 31-RELATED"/>
    <property type="match status" value="1"/>
</dbReference>
<dbReference type="PANTHER" id="PTHR31174">
    <property type="entry name" value="SEED MATURATION FAMILY PROTEIN"/>
    <property type="match status" value="1"/>
</dbReference>
<accession>A0AAP0JNQ0</accession>
<evidence type="ECO:0000256" key="1">
    <source>
        <dbReference type="ARBA" id="ARBA00010733"/>
    </source>
</evidence>
<organism evidence="4 5">
    <name type="scientific">Stephania japonica</name>
    <dbReference type="NCBI Taxonomy" id="461633"/>
    <lineage>
        <taxon>Eukaryota</taxon>
        <taxon>Viridiplantae</taxon>
        <taxon>Streptophyta</taxon>
        <taxon>Embryophyta</taxon>
        <taxon>Tracheophyta</taxon>
        <taxon>Spermatophyta</taxon>
        <taxon>Magnoliopsida</taxon>
        <taxon>Ranunculales</taxon>
        <taxon>Menispermaceae</taxon>
        <taxon>Menispermoideae</taxon>
        <taxon>Cissampelideae</taxon>
        <taxon>Stephania</taxon>
    </lineage>
</organism>
<dbReference type="InterPro" id="IPR042971">
    <property type="entry name" value="LEA_SMP"/>
</dbReference>
<evidence type="ECO:0000259" key="3">
    <source>
        <dbReference type="Pfam" id="PF04927"/>
    </source>
</evidence>
<keyword evidence="2" id="KW-0677">Repeat</keyword>
<dbReference type="Pfam" id="PF04927">
    <property type="entry name" value="SMP"/>
    <property type="match status" value="3"/>
</dbReference>
<evidence type="ECO:0000313" key="5">
    <source>
        <dbReference type="Proteomes" id="UP001417504"/>
    </source>
</evidence>
<feature type="domain" description="SMP" evidence="3">
    <location>
        <begin position="136"/>
        <end position="193"/>
    </location>
</feature>
<sequence length="263" mass="27135">MNQEQPIKYGDVFPVSGDLADKPIGPGDAAMMQSAELQVLGGAMQKGGAAAAMQSAASRNESAGFVSHHEVCAGIQEGMTVTETEVPGRLIVSESVDGQLVEQYTMGEPEQPPLPLEPVLPAKGLSGTTTGTSEQITIGEALEASAMTAGDKPVDKSDAAAIQAAEMRATGRVNITSWGLAAEAQAAAAANERTFFDENKTKLGDLLQDASAKLPADKPATRRDAEGITAAEMRNDPDMSTYPGGVAASVVAAARLNESQSFT</sequence>
<comment type="caution">
    <text evidence="4">The sequence shown here is derived from an EMBL/GenBank/DDBJ whole genome shotgun (WGS) entry which is preliminary data.</text>
</comment>
<feature type="domain" description="SMP" evidence="3">
    <location>
        <begin position="7"/>
        <end position="62"/>
    </location>
</feature>
<evidence type="ECO:0000256" key="2">
    <source>
        <dbReference type="ARBA" id="ARBA00022737"/>
    </source>
</evidence>
<dbReference type="AlphaFoldDB" id="A0AAP0JNQ0"/>
<keyword evidence="5" id="KW-1185">Reference proteome</keyword>
<comment type="similarity">
    <text evidence="1">Belongs to the LEA type SMP family.</text>
</comment>
<evidence type="ECO:0000313" key="4">
    <source>
        <dbReference type="EMBL" id="KAK9137367.1"/>
    </source>
</evidence>